<dbReference type="Gene3D" id="3.40.390.10">
    <property type="entry name" value="Collagenase (Catalytic Domain)"/>
    <property type="match status" value="1"/>
</dbReference>
<evidence type="ECO:0000256" key="4">
    <source>
        <dbReference type="ARBA" id="ARBA00022833"/>
    </source>
</evidence>
<dbReference type="EC" id="3.4.24.-" evidence="7"/>
<dbReference type="InterPro" id="IPR024079">
    <property type="entry name" value="MetalloPept_cat_dom_sf"/>
</dbReference>
<keyword evidence="2 7" id="KW-0479">Metal-binding</keyword>
<evidence type="ECO:0000313" key="10">
    <source>
        <dbReference type="EMBL" id="CAK1603451.1"/>
    </source>
</evidence>
<dbReference type="PROSITE" id="PS51864">
    <property type="entry name" value="ASTACIN"/>
    <property type="match status" value="1"/>
</dbReference>
<sequence>MGQELAHSEPGFDLTEEEIKKFKIWPQGIIPYFIDTFSFDKVLRDRIRNYLDLTNRVTGLRFMEVPRPPTDEKTRWVLFINRQGLLNCADHSIKDFTNEGAQKVVLGYDCLAFGGELTQAIMALLGVPPQHNSPDRDKYIKIKDENIIPEKKHLFVALKDNEWLFHDIPYDFASASHYNLYKHSKNGFATIELKEPTNILVGEGKGFSYSDLWKITMLYNYNVKKKANSIKASDCVKLFQPGANFSNYEPLVDDEIEPRSKPNKYLGKLPTLPGKPNVHKLPTLPGKPNVHKLPTLPGKPNVHKLPTLPGKPNVHKLPVLPSQPKNKNSGKKNDNDDDEEQEVGEDSKKEDSREDRNSDKEENISDEKFPKDLVNPTRKIWKTTKHLNKIFTKMMS</sequence>
<dbReference type="AlphaFoldDB" id="A0AAV1MBR7"/>
<dbReference type="GO" id="GO:0006508">
    <property type="term" value="P:proteolysis"/>
    <property type="evidence" value="ECO:0007669"/>
    <property type="project" value="UniProtKB-KW"/>
</dbReference>
<dbReference type="PANTHER" id="PTHR10127">
    <property type="entry name" value="DISCOIDIN, CUB, EGF, LAMININ , AND ZINC METALLOPROTEASE DOMAIN CONTAINING"/>
    <property type="match status" value="1"/>
</dbReference>
<dbReference type="GO" id="GO:0004222">
    <property type="term" value="F:metalloendopeptidase activity"/>
    <property type="evidence" value="ECO:0007669"/>
    <property type="project" value="UniProtKB-UniRule"/>
</dbReference>
<feature type="domain" description="Peptidase M12A" evidence="9">
    <location>
        <begin position="17"/>
        <end position="222"/>
    </location>
</feature>
<reference evidence="10 11" key="1">
    <citation type="submission" date="2023-11" db="EMBL/GenBank/DDBJ databases">
        <authorList>
            <person name="Hedman E."/>
            <person name="Englund M."/>
            <person name="Stromberg M."/>
            <person name="Nyberg Akerstrom W."/>
            <person name="Nylinder S."/>
            <person name="Jareborg N."/>
            <person name="Kallberg Y."/>
            <person name="Kronander E."/>
        </authorList>
    </citation>
    <scope>NUCLEOTIDE SEQUENCE [LARGE SCALE GENOMIC DNA]</scope>
</reference>
<feature type="region of interest" description="Disordered" evidence="8">
    <location>
        <begin position="254"/>
        <end position="380"/>
    </location>
</feature>
<evidence type="ECO:0000256" key="5">
    <source>
        <dbReference type="ARBA" id="ARBA00023049"/>
    </source>
</evidence>
<keyword evidence="11" id="KW-1185">Reference proteome</keyword>
<dbReference type="PRINTS" id="PR00480">
    <property type="entry name" value="ASTACIN"/>
</dbReference>
<evidence type="ECO:0000259" key="9">
    <source>
        <dbReference type="PROSITE" id="PS51864"/>
    </source>
</evidence>
<feature type="compositionally biased region" description="Basic and acidic residues" evidence="8">
    <location>
        <begin position="345"/>
        <end position="371"/>
    </location>
</feature>
<accession>A0AAV1MBR7</accession>
<keyword evidence="1 7" id="KW-0645">Protease</keyword>
<organism evidence="10 11">
    <name type="scientific">Parnassius mnemosyne</name>
    <name type="common">clouded apollo</name>
    <dbReference type="NCBI Taxonomy" id="213953"/>
    <lineage>
        <taxon>Eukaryota</taxon>
        <taxon>Metazoa</taxon>
        <taxon>Ecdysozoa</taxon>
        <taxon>Arthropoda</taxon>
        <taxon>Hexapoda</taxon>
        <taxon>Insecta</taxon>
        <taxon>Pterygota</taxon>
        <taxon>Neoptera</taxon>
        <taxon>Endopterygota</taxon>
        <taxon>Lepidoptera</taxon>
        <taxon>Glossata</taxon>
        <taxon>Ditrysia</taxon>
        <taxon>Papilionoidea</taxon>
        <taxon>Papilionidae</taxon>
        <taxon>Parnassiinae</taxon>
        <taxon>Parnassini</taxon>
        <taxon>Parnassius</taxon>
        <taxon>Driopa</taxon>
    </lineage>
</organism>
<evidence type="ECO:0000256" key="8">
    <source>
        <dbReference type="SAM" id="MobiDB-lite"/>
    </source>
</evidence>
<name>A0AAV1MBR7_9NEOP</name>
<evidence type="ECO:0000256" key="7">
    <source>
        <dbReference type="RuleBase" id="RU361183"/>
    </source>
</evidence>
<dbReference type="SMART" id="SM00235">
    <property type="entry name" value="ZnMc"/>
    <property type="match status" value="1"/>
</dbReference>
<dbReference type="PANTHER" id="PTHR10127:SF780">
    <property type="entry name" value="METALLOENDOPEPTIDASE"/>
    <property type="match status" value="1"/>
</dbReference>
<dbReference type="InterPro" id="IPR001506">
    <property type="entry name" value="Peptidase_M12A"/>
</dbReference>
<evidence type="ECO:0000313" key="11">
    <source>
        <dbReference type="Proteomes" id="UP001314205"/>
    </source>
</evidence>
<protein>
    <recommendedName>
        <fullName evidence="7">Metalloendopeptidase</fullName>
        <ecNumber evidence="7">3.4.24.-</ecNumber>
    </recommendedName>
</protein>
<comment type="cofactor">
    <cofactor evidence="7">
        <name>Zn(2+)</name>
        <dbReference type="ChEBI" id="CHEBI:29105"/>
    </cofactor>
    <text evidence="7">Binds 1 zinc ion per subunit.</text>
</comment>
<dbReference type="Pfam" id="PF01400">
    <property type="entry name" value="Astacin"/>
    <property type="match status" value="1"/>
</dbReference>
<gene>
    <name evidence="10" type="ORF">PARMNEM_LOCUS21826</name>
</gene>
<dbReference type="Proteomes" id="UP001314205">
    <property type="component" value="Unassembled WGS sequence"/>
</dbReference>
<keyword evidence="5 7" id="KW-0482">Metalloprotease</keyword>
<evidence type="ECO:0000256" key="3">
    <source>
        <dbReference type="ARBA" id="ARBA00022801"/>
    </source>
</evidence>
<feature type="compositionally biased region" description="Acidic residues" evidence="8">
    <location>
        <begin position="335"/>
        <end position="344"/>
    </location>
</feature>
<keyword evidence="3 7" id="KW-0378">Hydrolase</keyword>
<proteinExistence type="predicted"/>
<dbReference type="InterPro" id="IPR006026">
    <property type="entry name" value="Peptidase_Metallo"/>
</dbReference>
<evidence type="ECO:0000256" key="1">
    <source>
        <dbReference type="ARBA" id="ARBA00022670"/>
    </source>
</evidence>
<comment type="caution">
    <text evidence="6">Lacks conserved residue(s) required for the propagation of feature annotation.</text>
</comment>
<evidence type="ECO:0000256" key="2">
    <source>
        <dbReference type="ARBA" id="ARBA00022723"/>
    </source>
</evidence>
<dbReference type="GO" id="GO:0008270">
    <property type="term" value="F:zinc ion binding"/>
    <property type="evidence" value="ECO:0007669"/>
    <property type="project" value="InterPro"/>
</dbReference>
<dbReference type="SUPFAM" id="SSF55486">
    <property type="entry name" value="Metalloproteases ('zincins'), catalytic domain"/>
    <property type="match status" value="1"/>
</dbReference>
<comment type="caution">
    <text evidence="10">The sequence shown here is derived from an EMBL/GenBank/DDBJ whole genome shotgun (WGS) entry which is preliminary data.</text>
</comment>
<dbReference type="EMBL" id="CAVLGL010000148">
    <property type="protein sequence ID" value="CAK1603451.1"/>
    <property type="molecule type" value="Genomic_DNA"/>
</dbReference>
<keyword evidence="4 7" id="KW-0862">Zinc</keyword>
<evidence type="ECO:0000256" key="6">
    <source>
        <dbReference type="PROSITE-ProRule" id="PRU01211"/>
    </source>
</evidence>